<evidence type="ECO:0000313" key="2">
    <source>
        <dbReference type="EMBL" id="KAJ2678537.1"/>
    </source>
</evidence>
<comment type="caution">
    <text evidence="2">The sequence shown here is derived from an EMBL/GenBank/DDBJ whole genome shotgun (WGS) entry which is preliminary data.</text>
</comment>
<name>A0A9W8KZ78_9FUNG</name>
<dbReference type="Gene3D" id="1.10.510.10">
    <property type="entry name" value="Transferase(Phosphotransferase) domain 1"/>
    <property type="match status" value="1"/>
</dbReference>
<evidence type="ECO:0000313" key="3">
    <source>
        <dbReference type="Proteomes" id="UP001151518"/>
    </source>
</evidence>
<dbReference type="OrthoDB" id="5592585at2759"/>
<proteinExistence type="predicted"/>
<dbReference type="SUPFAM" id="SSF56112">
    <property type="entry name" value="Protein kinase-like (PK-like)"/>
    <property type="match status" value="1"/>
</dbReference>
<dbReference type="PROSITE" id="PS50011">
    <property type="entry name" value="PROTEIN_KINASE_DOM"/>
    <property type="match status" value="1"/>
</dbReference>
<dbReference type="GO" id="GO:0005524">
    <property type="term" value="F:ATP binding"/>
    <property type="evidence" value="ECO:0007669"/>
    <property type="project" value="InterPro"/>
</dbReference>
<protein>
    <recommendedName>
        <fullName evidence="1">Protein kinase domain-containing protein</fullName>
    </recommendedName>
</protein>
<dbReference type="InterPro" id="IPR000719">
    <property type="entry name" value="Prot_kinase_dom"/>
</dbReference>
<dbReference type="AlphaFoldDB" id="A0A9W8KZ78"/>
<organism evidence="2 3">
    <name type="scientific">Coemansia spiralis</name>
    <dbReference type="NCBI Taxonomy" id="417178"/>
    <lineage>
        <taxon>Eukaryota</taxon>
        <taxon>Fungi</taxon>
        <taxon>Fungi incertae sedis</taxon>
        <taxon>Zoopagomycota</taxon>
        <taxon>Kickxellomycotina</taxon>
        <taxon>Kickxellomycetes</taxon>
        <taxon>Kickxellales</taxon>
        <taxon>Kickxellaceae</taxon>
        <taxon>Coemansia</taxon>
    </lineage>
</organism>
<gene>
    <name evidence="2" type="ORF">GGI25_002331</name>
</gene>
<dbReference type="GO" id="GO:0004672">
    <property type="term" value="F:protein kinase activity"/>
    <property type="evidence" value="ECO:0007669"/>
    <property type="project" value="InterPro"/>
</dbReference>
<reference evidence="2" key="1">
    <citation type="submission" date="2022-07" db="EMBL/GenBank/DDBJ databases">
        <title>Phylogenomic reconstructions and comparative analyses of Kickxellomycotina fungi.</title>
        <authorList>
            <person name="Reynolds N.K."/>
            <person name="Stajich J.E."/>
            <person name="Barry K."/>
            <person name="Grigoriev I.V."/>
            <person name="Crous P."/>
            <person name="Smith M.E."/>
        </authorList>
    </citation>
    <scope>NUCLEOTIDE SEQUENCE</scope>
    <source>
        <strain evidence="2">NRRL 3115</strain>
    </source>
</reference>
<dbReference type="Proteomes" id="UP001151518">
    <property type="component" value="Unassembled WGS sequence"/>
</dbReference>
<accession>A0A9W8KZ78</accession>
<dbReference type="InterPro" id="IPR011009">
    <property type="entry name" value="Kinase-like_dom_sf"/>
</dbReference>
<sequence>MLQRLCFFLILPTDKFGQFCEISDEDMRLAVKKKDRAKASVDSIAFSYNGSFSLDAPICSRMHLVGHCTHVLELLYNEKPTIIQIIWTPKDKITKGAVYAIIRESKVLDILLDYDGDILRENVFGYRLEYLVMEDRGNPIVDFAKTGYDREHSPGAKLASSHVSQAFAYLASAYTAGVLHRDISSGNIAVDKLNNARIIDWGFINVFKA</sequence>
<feature type="domain" description="Protein kinase" evidence="1">
    <location>
        <begin position="5"/>
        <end position="209"/>
    </location>
</feature>
<dbReference type="EMBL" id="JANBTW010000020">
    <property type="protein sequence ID" value="KAJ2678537.1"/>
    <property type="molecule type" value="Genomic_DNA"/>
</dbReference>
<evidence type="ECO:0000259" key="1">
    <source>
        <dbReference type="PROSITE" id="PS50011"/>
    </source>
</evidence>